<dbReference type="AlphaFoldDB" id="A0AAE6YN79"/>
<organism evidence="1 2">
    <name type="scientific">Pseudolactococcus raffinolactis</name>
    <dbReference type="NCBI Taxonomy" id="1366"/>
    <lineage>
        <taxon>Bacteria</taxon>
        <taxon>Bacillati</taxon>
        <taxon>Bacillota</taxon>
        <taxon>Bacilli</taxon>
        <taxon>Lactobacillales</taxon>
        <taxon>Streptococcaceae</taxon>
        <taxon>Pseudolactococcus</taxon>
    </lineage>
</organism>
<dbReference type="Pfam" id="PF09485">
    <property type="entry name" value="CRISPR_Cse2"/>
    <property type="match status" value="1"/>
</dbReference>
<evidence type="ECO:0000313" key="1">
    <source>
        <dbReference type="EMBL" id="QIW59065.1"/>
    </source>
</evidence>
<keyword evidence="2" id="KW-1185">Reference proteome</keyword>
<name>A0AAE6YN79_9LACT</name>
<protein>
    <submittedName>
        <fullName evidence="1">Type I-E CRISPR-associated protein Cse2/CasB</fullName>
    </submittedName>
</protein>
<dbReference type="Proteomes" id="UP000501558">
    <property type="component" value="Chromosome"/>
</dbReference>
<sequence length="193" mass="22213">MTDTVFNVTGRIIMRLANTTQTSSGKATLARLRQSIGKNIAQTVEVWPEVFSELPESFLSRTGEPTREEKAIFSSLQFYALHQQAKSESVNSLNKTDNIGQSLKSLRSKDDSKAIDRRFNAMVTSSTFEELSNHLRHLIKLLKKSNAKISYAQLADDLFWYQNGFEDRVKLRWGQSYYSNIKKENRQIIRRKS</sequence>
<dbReference type="InterPro" id="IPR013382">
    <property type="entry name" value="CRISPR-assoc_prot_Cse2"/>
</dbReference>
<dbReference type="InterPro" id="IPR038287">
    <property type="entry name" value="Cse2_sf"/>
</dbReference>
<dbReference type="RefSeq" id="WP_167841528.1">
    <property type="nucleotide sequence ID" value="NZ_CP047628.1"/>
</dbReference>
<accession>A0AAE6YN79</accession>
<evidence type="ECO:0000313" key="2">
    <source>
        <dbReference type="Proteomes" id="UP000501558"/>
    </source>
</evidence>
<proteinExistence type="predicted"/>
<dbReference type="NCBIfam" id="TIGR02548">
    <property type="entry name" value="casB_cse2"/>
    <property type="match status" value="1"/>
</dbReference>
<gene>
    <name evidence="1" type="primary">casB</name>
    <name evidence="1" type="ORF">GU334_09165</name>
</gene>
<dbReference type="EMBL" id="CP047628">
    <property type="protein sequence ID" value="QIW59065.1"/>
    <property type="molecule type" value="Genomic_DNA"/>
</dbReference>
<reference evidence="1 2" key="1">
    <citation type="submission" date="2019-12" db="EMBL/GenBank/DDBJ databases">
        <title>Whole genome sequences of Lactococcus raffinolactis strains isolated from sewage.</title>
        <authorList>
            <person name="Ybazeta G."/>
            <person name="Ross M."/>
            <person name="Brabant-Kirwan D."/>
            <person name="Saleh M."/>
            <person name="Dillon J.A."/>
            <person name="Splinter K."/>
            <person name="Nokhbeh R."/>
        </authorList>
    </citation>
    <scope>NUCLEOTIDE SEQUENCE [LARGE SCALE GENOMIC DNA]</scope>
    <source>
        <strain evidence="1 2">Lr_19_14</strain>
    </source>
</reference>
<dbReference type="CDD" id="cd09731">
    <property type="entry name" value="Cse2_I-E"/>
    <property type="match status" value="1"/>
</dbReference>
<dbReference type="Gene3D" id="1.10.520.40">
    <property type="entry name" value="CRISPR-associated protein Cse2"/>
    <property type="match status" value="1"/>
</dbReference>